<evidence type="ECO:0000256" key="1">
    <source>
        <dbReference type="SAM" id="MobiDB-lite"/>
    </source>
</evidence>
<dbReference type="OrthoDB" id="43460at2759"/>
<dbReference type="EMBL" id="JAEPQZ010000007">
    <property type="protein sequence ID" value="KAG2179154.1"/>
    <property type="molecule type" value="Genomic_DNA"/>
</dbReference>
<sequence length="648" mass="73056">MSSIPSSISSFRSLPRFNSSGNNVLVESDNISGSSSSTSSEEMDEEESMFSDIKQVAHALDLFLDSHIAEAEQMTMPRANTTLYWGLASSCMTCLKAMMTFQPADIETSLTYLKQGVQLASGYRKKDVGFFESMTSWVKGGSSISVLSSMTTVQLHAELVWAESYLLKALVTVVHDESFVSFIREGIHVRNSYGVYRSLYKYVEYLKEEKAAGREARELDAHFLSGINFGLGCFNLMLSMLPHSLLKIVEFIGFSGDRRFGLGLLEAQGNWQSFHQDSEQPIPEQTEQLCGLRRQFCDMVLITYHTVLSTFVPIPDADQKFSDRLIQHNLGKYPSGVFFLYFSGRSLAARTLLDKAVLQFKQTIEIQKEWRQLQHICYWELGLLFLMKTEWESAHECFEILAQESNWSKATYTYFSACALYEEAQEMTNDAEKAKAMLKVEGLMNSIPKLTKKIAGKSIPIEKYVARKSRKFTAQNNRLLLPSLELLSLLVGLDVMPPKLQELHLARIAKALDNINLETATDTDDYCLANWLQACCARRSGNTELCKQSLEAVFKQQDNIALDHFIPYYAHYEAAREAIAHEEWAQAKEELNIIFTAHAGGYGIGKGAGAKSKYSMENVLQLKCHSCLHEINVKEEDALSSQVEDLNI</sequence>
<organism evidence="2 3">
    <name type="scientific">Mortierella isabellina</name>
    <name type="common">Filamentous fungus</name>
    <name type="synonym">Umbelopsis isabellina</name>
    <dbReference type="NCBI Taxonomy" id="91625"/>
    <lineage>
        <taxon>Eukaryota</taxon>
        <taxon>Fungi</taxon>
        <taxon>Fungi incertae sedis</taxon>
        <taxon>Mucoromycota</taxon>
        <taxon>Mucoromycotina</taxon>
        <taxon>Umbelopsidomycetes</taxon>
        <taxon>Umbelopsidales</taxon>
        <taxon>Umbelopsidaceae</taxon>
        <taxon>Umbelopsis</taxon>
    </lineage>
</organism>
<dbReference type="GO" id="GO:0005741">
    <property type="term" value="C:mitochondrial outer membrane"/>
    <property type="evidence" value="ECO:0007669"/>
    <property type="project" value="TreeGrafter"/>
</dbReference>
<dbReference type="InterPro" id="IPR019412">
    <property type="entry name" value="IML2/TPR_39"/>
</dbReference>
<dbReference type="AlphaFoldDB" id="A0A8H7UHB4"/>
<protein>
    <submittedName>
        <fullName evidence="2">Uncharacterized protein</fullName>
    </submittedName>
</protein>
<dbReference type="GO" id="GO:0005829">
    <property type="term" value="C:cytosol"/>
    <property type="evidence" value="ECO:0007669"/>
    <property type="project" value="TreeGrafter"/>
</dbReference>
<accession>A0A8H7UHB4</accession>
<evidence type="ECO:0000313" key="2">
    <source>
        <dbReference type="EMBL" id="KAG2179154.1"/>
    </source>
</evidence>
<feature type="compositionally biased region" description="Low complexity" evidence="1">
    <location>
        <begin position="28"/>
        <end position="40"/>
    </location>
</feature>
<keyword evidence="3" id="KW-1185">Reference proteome</keyword>
<dbReference type="GO" id="GO:0005634">
    <property type="term" value="C:nucleus"/>
    <property type="evidence" value="ECO:0007669"/>
    <property type="project" value="TreeGrafter"/>
</dbReference>
<dbReference type="Pfam" id="PF10300">
    <property type="entry name" value="Iml2-TPR_39"/>
    <property type="match status" value="1"/>
</dbReference>
<dbReference type="PANTHER" id="PTHR31859">
    <property type="entry name" value="TETRATRICOPEPTIDE REPEAT PROTEIN 39 FAMILY MEMBER"/>
    <property type="match status" value="1"/>
</dbReference>
<dbReference type="SUPFAM" id="SSF48452">
    <property type="entry name" value="TPR-like"/>
    <property type="match status" value="1"/>
</dbReference>
<dbReference type="InterPro" id="IPR011990">
    <property type="entry name" value="TPR-like_helical_dom_sf"/>
</dbReference>
<gene>
    <name evidence="2" type="ORF">INT43_002004</name>
</gene>
<reference evidence="2" key="1">
    <citation type="submission" date="2020-12" db="EMBL/GenBank/DDBJ databases">
        <title>Metabolic potential, ecology and presence of endohyphal bacteria is reflected in genomic diversity of Mucoromycotina.</title>
        <authorList>
            <person name="Muszewska A."/>
            <person name="Okrasinska A."/>
            <person name="Steczkiewicz K."/>
            <person name="Drgas O."/>
            <person name="Orlowska M."/>
            <person name="Perlinska-Lenart U."/>
            <person name="Aleksandrzak-Piekarczyk T."/>
            <person name="Szatraj K."/>
            <person name="Zielenkiewicz U."/>
            <person name="Pilsyk S."/>
            <person name="Malc E."/>
            <person name="Mieczkowski P."/>
            <person name="Kruszewska J.S."/>
            <person name="Biernat P."/>
            <person name="Pawlowska J."/>
        </authorList>
    </citation>
    <scope>NUCLEOTIDE SEQUENCE</scope>
    <source>
        <strain evidence="2">WA0000067209</strain>
    </source>
</reference>
<name>A0A8H7UHB4_MORIS</name>
<dbReference type="PANTHER" id="PTHR31859:SF1">
    <property type="entry name" value="TETRATRICOPEPTIDE REPEAT PROTEIN 39C"/>
    <property type="match status" value="1"/>
</dbReference>
<evidence type="ECO:0000313" key="3">
    <source>
        <dbReference type="Proteomes" id="UP000654370"/>
    </source>
</evidence>
<feature type="region of interest" description="Disordered" evidence="1">
    <location>
        <begin position="28"/>
        <end position="48"/>
    </location>
</feature>
<dbReference type="Proteomes" id="UP000654370">
    <property type="component" value="Unassembled WGS sequence"/>
</dbReference>
<proteinExistence type="predicted"/>
<comment type="caution">
    <text evidence="2">The sequence shown here is derived from an EMBL/GenBank/DDBJ whole genome shotgun (WGS) entry which is preliminary data.</text>
</comment>